<evidence type="ECO:0000256" key="8">
    <source>
        <dbReference type="ARBA" id="ARBA00023136"/>
    </source>
</evidence>
<dbReference type="PRINTS" id="PR01415">
    <property type="entry name" value="ANKYRIN"/>
</dbReference>
<evidence type="ECO:0000256" key="10">
    <source>
        <dbReference type="PROSITE-ProRule" id="PRU00023"/>
    </source>
</evidence>
<feature type="repeat" description="ANK" evidence="10">
    <location>
        <begin position="427"/>
        <end position="459"/>
    </location>
</feature>
<evidence type="ECO:0000256" key="7">
    <source>
        <dbReference type="ARBA" id="ARBA00023043"/>
    </source>
</evidence>
<dbReference type="FunFam" id="1.25.40.20:FF:000004">
    <property type="entry name" value="Phosphatase 1 regulatory subunit 12A"/>
    <property type="match status" value="1"/>
</dbReference>
<organism evidence="15 16">
    <name type="scientific">Cyprinus carpio carpio</name>
    <dbReference type="NCBI Taxonomy" id="630221"/>
    <lineage>
        <taxon>Eukaryota</taxon>
        <taxon>Metazoa</taxon>
        <taxon>Chordata</taxon>
        <taxon>Craniata</taxon>
        <taxon>Vertebrata</taxon>
        <taxon>Euteleostomi</taxon>
        <taxon>Actinopterygii</taxon>
        <taxon>Neopterygii</taxon>
        <taxon>Teleostei</taxon>
        <taxon>Ostariophysi</taxon>
        <taxon>Cypriniformes</taxon>
        <taxon>Cyprinidae</taxon>
        <taxon>Cyprininae</taxon>
        <taxon>Cyprinus</taxon>
    </lineage>
</organism>
<keyword evidence="11" id="KW-0175">Coiled coil</keyword>
<feature type="compositionally biased region" description="Basic and acidic residues" evidence="12">
    <location>
        <begin position="833"/>
        <end position="844"/>
    </location>
</feature>
<dbReference type="GO" id="GO:0008076">
    <property type="term" value="C:voltage-gated potassium channel complex"/>
    <property type="evidence" value="ECO:0007669"/>
    <property type="project" value="InterPro"/>
</dbReference>
<evidence type="ECO:0000256" key="4">
    <source>
        <dbReference type="ARBA" id="ARBA00022692"/>
    </source>
</evidence>
<evidence type="ECO:0000313" key="16">
    <source>
        <dbReference type="Proteomes" id="UP001108240"/>
    </source>
</evidence>
<dbReference type="PRINTS" id="PR01494">
    <property type="entry name" value="KV9CHANNEL"/>
</dbReference>
<evidence type="ECO:0000256" key="1">
    <source>
        <dbReference type="ARBA" id="ARBA00004141"/>
    </source>
</evidence>
<dbReference type="OMA" id="HENRPAQ"/>
<feature type="transmembrane region" description="Helical" evidence="13">
    <location>
        <begin position="254"/>
        <end position="276"/>
    </location>
</feature>
<proteinExistence type="predicted"/>
<feature type="transmembrane region" description="Helical" evidence="13">
    <location>
        <begin position="228"/>
        <end position="247"/>
    </location>
</feature>
<feature type="compositionally biased region" description="Acidic residues" evidence="12">
    <location>
        <begin position="872"/>
        <end position="884"/>
    </location>
</feature>
<dbReference type="SUPFAM" id="SSF54695">
    <property type="entry name" value="POZ domain"/>
    <property type="match status" value="1"/>
</dbReference>
<dbReference type="SMART" id="SM00225">
    <property type="entry name" value="BTB"/>
    <property type="match status" value="1"/>
</dbReference>
<name>A0A9J7ZCP6_CYPCA</name>
<evidence type="ECO:0000256" key="5">
    <source>
        <dbReference type="ARBA" id="ARBA00022737"/>
    </source>
</evidence>
<feature type="region of interest" description="Disordered" evidence="12">
    <location>
        <begin position="822"/>
        <end position="902"/>
    </location>
</feature>
<sequence>MVKERHTWWILDPKDNLLHINVGGLRHTLCASILRKFPDTRLGQLLSCDSEDDILQLCDDFDVQQKEFYFDRNPGLFPYVLHFYQTGKLHIMEELCIFSFSQEIEYWGISDFFLDSCCSYRYLDRKLERHHKSWDEESDVSSVDTSVDEISDLNKDIEHFHEMRFGNIRKCLWLTLENPGYSIPSKLFSLLSICVVLISIATMCINSIPEYQIFDENGNPTEDPTMHVLEVFCICWFTFEVVTRMLLAPNHRKFFLLPLNLIDIISVMPIYITIFFDLLIGSESELDNLGKLVQVLRLMRIFRVLKLARHSTGLRSLGATLRCWIMGDAAVAKRREQLTRWLGSSTDREPAVPRSRWSGETITGAPDGGGKDTNEQQKKNRWRVRFEKTAEFLAVCASGDTEEAKEMLREARVQNGEDDMVNCANTDGITALHQACIDGSMELVEFLLSQGASVNQVDSEGWTPLHVAASCGNLEITEFLLRHGASLCAVNCDGDVPMDIAEDEATETLLQEHSLTQEMDVEAAKRAEEEWIMRDARHWLTNGLPANVCHPRTGATPLHVAAAKGYLEAIKLLCQCGLDVSAKDYDGWTPLHAAAHWGQSEACRLLAEQLCDMEAHSNGGQTPFDVADESVVSLLEELSQRQANWRTEQALIELQNSQISNANTANKKRRSSVCRMSSRDKINVQDQSKERGVSGGLGLNDERESSPESSTVSTPESIVPSSGTTEDKEVKVNDQDRASRTAVVQPTLQRQESTPESPSNASSDGKKFQAPVRDEESEFQRKARSRLMRQSRRSTQGVTLTDLKEAERSIVKINEPQHLSVQPVSPNITLTPAERDTEPVKESGDAQTRLGVKDRRKGRKERRSTGIVQLPEETDEMDANEDAEQDNRTSVPQLDDSRHSSLDYRKLYRQVLQENGDLKEKLQETQLHLNESKVELEKLKQNQENGSDRPALLELERFEKKRLQRRASELEDELKVLVDLRADNQRLKDENAALIRVISKLSK</sequence>
<dbReference type="CDD" id="cd18426">
    <property type="entry name" value="BTB_POZ_KCNS1"/>
    <property type="match status" value="1"/>
</dbReference>
<keyword evidence="4 13" id="KW-0812">Transmembrane</keyword>
<dbReference type="GO" id="GO:0005737">
    <property type="term" value="C:cytoplasm"/>
    <property type="evidence" value="ECO:0007669"/>
    <property type="project" value="UniProtKB-SubCell"/>
</dbReference>
<dbReference type="Pfam" id="PF00520">
    <property type="entry name" value="Ion_trans"/>
    <property type="match status" value="1"/>
</dbReference>
<evidence type="ECO:0000313" key="15">
    <source>
        <dbReference type="Ensembl" id="ENSCCRP00000127070.1"/>
    </source>
</evidence>
<dbReference type="GO" id="GO:0051260">
    <property type="term" value="P:protein homooligomerization"/>
    <property type="evidence" value="ECO:0007669"/>
    <property type="project" value="InterPro"/>
</dbReference>
<dbReference type="InterPro" id="IPR005821">
    <property type="entry name" value="Ion_trans_dom"/>
</dbReference>
<evidence type="ECO:0000256" key="12">
    <source>
        <dbReference type="SAM" id="MobiDB-lite"/>
    </source>
</evidence>
<comment type="subcellular location">
    <subcellularLocation>
        <location evidence="2">Cytoplasm</location>
    </subcellularLocation>
    <subcellularLocation>
        <location evidence="1">Membrane</location>
        <topology evidence="1">Multi-pass membrane protein</topology>
    </subcellularLocation>
</comment>
<dbReference type="InterPro" id="IPR003131">
    <property type="entry name" value="T1-type_BTB"/>
</dbReference>
<dbReference type="GO" id="GO:0004857">
    <property type="term" value="F:enzyme inhibitor activity"/>
    <property type="evidence" value="ECO:0007669"/>
    <property type="project" value="TreeGrafter"/>
</dbReference>
<feature type="compositionally biased region" description="Basic and acidic residues" evidence="12">
    <location>
        <begin position="725"/>
        <end position="739"/>
    </location>
</feature>
<dbReference type="PROSITE" id="PS50088">
    <property type="entry name" value="ANK_REPEAT"/>
    <property type="match status" value="4"/>
</dbReference>
<evidence type="ECO:0000256" key="9">
    <source>
        <dbReference type="ARBA" id="ARBA00036634"/>
    </source>
</evidence>
<reference evidence="15" key="2">
    <citation type="submission" date="2025-09" db="UniProtKB">
        <authorList>
            <consortium name="Ensembl"/>
        </authorList>
    </citation>
    <scope>IDENTIFICATION</scope>
</reference>
<dbReference type="InterPro" id="IPR027359">
    <property type="entry name" value="Volt_channel_dom_sf"/>
</dbReference>
<dbReference type="CDD" id="cd21945">
    <property type="entry name" value="IPD_PPP1R12C"/>
    <property type="match status" value="1"/>
</dbReference>
<feature type="domain" description="BTB" evidence="14">
    <location>
        <begin position="16"/>
        <end position="125"/>
    </location>
</feature>
<keyword evidence="16" id="KW-1185">Reference proteome</keyword>
<dbReference type="InterPro" id="IPR002110">
    <property type="entry name" value="Ankyrin_rpt"/>
</dbReference>
<dbReference type="SUPFAM" id="SSF81324">
    <property type="entry name" value="Voltage-gated potassium channels"/>
    <property type="match status" value="1"/>
</dbReference>
<feature type="compositionally biased region" description="Basic and acidic residues" evidence="12">
    <location>
        <begin position="677"/>
        <end position="692"/>
    </location>
</feature>
<keyword evidence="7 10" id="KW-0040">ANK repeat</keyword>
<dbReference type="GO" id="GO:0019901">
    <property type="term" value="F:protein kinase binding"/>
    <property type="evidence" value="ECO:0007669"/>
    <property type="project" value="InterPro"/>
</dbReference>
<dbReference type="GO" id="GO:0019208">
    <property type="term" value="F:phosphatase regulator activity"/>
    <property type="evidence" value="ECO:0007669"/>
    <property type="project" value="TreeGrafter"/>
</dbReference>
<feature type="compositionally biased region" description="Basic and acidic residues" evidence="12">
    <location>
        <begin position="369"/>
        <end position="380"/>
    </location>
</feature>
<dbReference type="GO" id="GO:0005249">
    <property type="term" value="F:voltage-gated potassium channel activity"/>
    <property type="evidence" value="ECO:0007669"/>
    <property type="project" value="InterPro"/>
</dbReference>
<protein>
    <submittedName>
        <fullName evidence="15">Si:dkey-43k4.5</fullName>
    </submittedName>
</protein>
<dbReference type="InterPro" id="IPR011333">
    <property type="entry name" value="SKP1/BTB/POZ_sf"/>
</dbReference>
<keyword evidence="6 13" id="KW-1133">Transmembrane helix</keyword>
<dbReference type="PRINTS" id="PR00169">
    <property type="entry name" value="KCHANNEL"/>
</dbReference>
<feature type="coiled-coil region" evidence="11">
    <location>
        <begin position="922"/>
        <end position="997"/>
    </location>
</feature>
<feature type="compositionally biased region" description="Polar residues" evidence="12">
    <location>
        <begin position="742"/>
        <end position="763"/>
    </location>
</feature>
<keyword evidence="3" id="KW-0963">Cytoplasm</keyword>
<accession>A0A9J7ZCP6</accession>
<feature type="compositionally biased region" description="Basic residues" evidence="12">
    <location>
        <begin position="782"/>
        <end position="792"/>
    </location>
</feature>
<evidence type="ECO:0000256" key="6">
    <source>
        <dbReference type="ARBA" id="ARBA00022989"/>
    </source>
</evidence>
<feature type="region of interest" description="Disordered" evidence="12">
    <location>
        <begin position="662"/>
        <end position="804"/>
    </location>
</feature>
<feature type="compositionally biased region" description="Basic and acidic residues" evidence="12">
    <location>
        <begin position="764"/>
        <end position="781"/>
    </location>
</feature>
<feature type="region of interest" description="Disordered" evidence="12">
    <location>
        <begin position="343"/>
        <end position="380"/>
    </location>
</feature>
<dbReference type="PANTHER" id="PTHR24179:SF27">
    <property type="entry name" value="PROTEIN PHOSPHATASE 1 REGULATORY SUBUNIT 12C"/>
    <property type="match status" value="1"/>
</dbReference>
<dbReference type="Proteomes" id="UP001108240">
    <property type="component" value="Unplaced"/>
</dbReference>
<dbReference type="Gene3D" id="3.30.710.10">
    <property type="entry name" value="Potassium Channel Kv1.1, Chain A"/>
    <property type="match status" value="1"/>
</dbReference>
<dbReference type="PANTHER" id="PTHR24179">
    <property type="entry name" value="PROTEIN PHOSPHATASE 1 REGULATORY SUBUNIT 12"/>
    <property type="match status" value="1"/>
</dbReference>
<feature type="repeat" description="ANK" evidence="10">
    <location>
        <begin position="460"/>
        <end position="492"/>
    </location>
</feature>
<dbReference type="InterPro" id="IPR036770">
    <property type="entry name" value="Ankyrin_rpt-contain_sf"/>
</dbReference>
<evidence type="ECO:0000256" key="13">
    <source>
        <dbReference type="SAM" id="Phobius"/>
    </source>
</evidence>
<feature type="repeat" description="ANK" evidence="10">
    <location>
        <begin position="586"/>
        <end position="618"/>
    </location>
</feature>
<dbReference type="GO" id="GO:0015459">
    <property type="term" value="F:potassium channel regulator activity"/>
    <property type="evidence" value="ECO:0007669"/>
    <property type="project" value="UniProtKB-ARBA"/>
</dbReference>
<dbReference type="InterPro" id="IPR051226">
    <property type="entry name" value="PP1_Regulatory_Subunit"/>
</dbReference>
<dbReference type="Gene3D" id="6.10.250.1820">
    <property type="match status" value="1"/>
</dbReference>
<dbReference type="Gene3D" id="1.20.120.350">
    <property type="entry name" value="Voltage-gated potassium channels. Chain C"/>
    <property type="match status" value="1"/>
</dbReference>
<dbReference type="Gene3D" id="6.10.140.390">
    <property type="match status" value="1"/>
</dbReference>
<dbReference type="Pfam" id="PF12796">
    <property type="entry name" value="Ank_2"/>
    <property type="match status" value="2"/>
</dbReference>
<dbReference type="InterPro" id="IPR031775">
    <property type="entry name" value="PRKG1_interact"/>
</dbReference>
<feature type="repeat" description="ANK" evidence="10">
    <location>
        <begin position="553"/>
        <end position="585"/>
    </location>
</feature>
<dbReference type="GeneTree" id="ENSGT00940000160096"/>
<dbReference type="FunFam" id="1.20.120.350:FF:000029">
    <property type="entry name" value="Potassium voltage-gated channel subfamily S member 2"/>
    <property type="match status" value="1"/>
</dbReference>
<dbReference type="PROSITE" id="PS50297">
    <property type="entry name" value="ANK_REP_REGION"/>
    <property type="match status" value="4"/>
</dbReference>
<dbReference type="Pfam" id="PF15898">
    <property type="entry name" value="PRKG1_interact"/>
    <property type="match status" value="1"/>
</dbReference>
<dbReference type="Gene3D" id="1.25.40.20">
    <property type="entry name" value="Ankyrin repeat-containing domain"/>
    <property type="match status" value="2"/>
</dbReference>
<dbReference type="InterPro" id="IPR000210">
    <property type="entry name" value="BTB/POZ_dom"/>
</dbReference>
<evidence type="ECO:0000256" key="11">
    <source>
        <dbReference type="SAM" id="Coils"/>
    </source>
</evidence>
<evidence type="ECO:0000256" key="2">
    <source>
        <dbReference type="ARBA" id="ARBA00004496"/>
    </source>
</evidence>
<feature type="compositionally biased region" description="Low complexity" evidence="12">
    <location>
        <begin position="707"/>
        <end position="722"/>
    </location>
</feature>
<evidence type="ECO:0000259" key="14">
    <source>
        <dbReference type="SMART" id="SM00225"/>
    </source>
</evidence>
<comment type="catalytic activity">
    <reaction evidence="9">
        <text>Ca(2+)(in) = Ca(2+)(out)</text>
        <dbReference type="Rhea" id="RHEA:29671"/>
        <dbReference type="ChEBI" id="CHEBI:29108"/>
    </reaction>
</comment>
<dbReference type="Pfam" id="PF02214">
    <property type="entry name" value="BTB_2"/>
    <property type="match status" value="1"/>
</dbReference>
<feature type="transmembrane region" description="Helical" evidence="13">
    <location>
        <begin position="187"/>
        <end position="208"/>
    </location>
</feature>
<keyword evidence="8 13" id="KW-0472">Membrane</keyword>
<dbReference type="Ensembl" id="ENSCCRT00000152518.1">
    <property type="protein sequence ID" value="ENSCCRP00000127070.1"/>
    <property type="gene ID" value="ENSCCRG00000023609.2"/>
</dbReference>
<keyword evidence="5" id="KW-0677">Repeat</keyword>
<reference evidence="15" key="1">
    <citation type="submission" date="2025-08" db="UniProtKB">
        <authorList>
            <consortium name="Ensembl"/>
        </authorList>
    </citation>
    <scope>IDENTIFICATION</scope>
</reference>
<evidence type="ECO:0000256" key="3">
    <source>
        <dbReference type="ARBA" id="ARBA00022490"/>
    </source>
</evidence>
<dbReference type="InterPro" id="IPR003971">
    <property type="entry name" value="K_chnl_volt-dep_Kv5/Kv9"/>
</dbReference>
<dbReference type="AlphaFoldDB" id="A0A9J7ZCP6"/>
<dbReference type="SMART" id="SM00248">
    <property type="entry name" value="ANK"/>
    <property type="match status" value="5"/>
</dbReference>
<dbReference type="SUPFAM" id="SSF48403">
    <property type="entry name" value="Ankyrin repeat"/>
    <property type="match status" value="1"/>
</dbReference>